<dbReference type="CDD" id="cd00188">
    <property type="entry name" value="TOPRIM"/>
    <property type="match status" value="1"/>
</dbReference>
<sequence length="339" mass="39591">MPMKVDFNQIKTLISLPDFLYELGWKFVKGSSRACPKMSNGTHTIVIKRNAQNQYTYWDVHSDSVRGRTILDLMQDHLMETTGKRPTLREVGEMLQGYIQTNQIVTPEQSSYRVGSSSITTDELHFYLGQLKSYRGDYLQNRGITRESIESPTFKDTFYVREVRKKYKTYQNLCVKMYNEQGVQAISQRSESFKGVIGGKYDCLALSAHDRSRPIDILYVGESIIDCISHYQLHHEKSPRNLVYLSSEGTLTEGQMNLLQVILERNYIREIRTIFDNDRQGYKYTLWMYNRFFNGREDVESLSEEAMNQKVSSLSFVDLPNQKDWNEDLMKDGDIKIYK</sequence>
<name>A0AAE4I4J8_PHOVU</name>
<evidence type="ECO:0000313" key="1">
    <source>
        <dbReference type="EMBL" id="MDU0239159.1"/>
    </source>
</evidence>
<dbReference type="AlphaFoldDB" id="A0AAE4I4J8"/>
<gene>
    <name evidence="1" type="ORF">RVH43_00520</name>
</gene>
<dbReference type="Pfam" id="PF13155">
    <property type="entry name" value="Toprim_2"/>
    <property type="match status" value="1"/>
</dbReference>
<dbReference type="Gene3D" id="3.40.1360.10">
    <property type="match status" value="1"/>
</dbReference>
<protein>
    <submittedName>
        <fullName evidence="1">Toprim domain-containing protein</fullName>
    </submittedName>
</protein>
<dbReference type="EMBL" id="JAWDET010000002">
    <property type="protein sequence ID" value="MDU0239159.1"/>
    <property type="molecule type" value="Genomic_DNA"/>
</dbReference>
<dbReference type="Proteomes" id="UP001181239">
    <property type="component" value="Unassembled WGS sequence"/>
</dbReference>
<comment type="caution">
    <text evidence="1">The sequence shown here is derived from an EMBL/GenBank/DDBJ whole genome shotgun (WGS) entry which is preliminary data.</text>
</comment>
<reference evidence="1" key="1">
    <citation type="submission" date="2023-10" db="EMBL/GenBank/DDBJ databases">
        <title>Genome of Potential pathogenic bacteria in Crohn's disease.</title>
        <authorList>
            <person name="Rodriguez-Palacios A."/>
        </authorList>
    </citation>
    <scope>NUCLEOTIDE SEQUENCE</scope>
    <source>
        <strain evidence="1">CavFT-hAR11</strain>
    </source>
</reference>
<proteinExistence type="predicted"/>
<evidence type="ECO:0000313" key="2">
    <source>
        <dbReference type="Proteomes" id="UP001181239"/>
    </source>
</evidence>
<accession>A0AAE4I4J8</accession>
<organism evidence="1 2">
    <name type="scientific">Phocaeicola vulgatus</name>
    <name type="common">Bacteroides vulgatus</name>
    <dbReference type="NCBI Taxonomy" id="821"/>
    <lineage>
        <taxon>Bacteria</taxon>
        <taxon>Pseudomonadati</taxon>
        <taxon>Bacteroidota</taxon>
        <taxon>Bacteroidia</taxon>
        <taxon>Bacteroidales</taxon>
        <taxon>Bacteroidaceae</taxon>
        <taxon>Phocaeicola</taxon>
    </lineage>
</organism>